<evidence type="ECO:0000313" key="2">
    <source>
        <dbReference type="EMBL" id="KRZ59203.1"/>
    </source>
</evidence>
<sequence length="243" mass="27247">MLVSRVWFTNNNRREQKETINQLTISAKCEATHHPASIKAAVAGERAQWSFDVVFGVVVALRRSCGLLFEPQMHTPPVENAWNDKEFDIAMSIPEPKRLKILLILPHGHRISDKQNKKRPPRTKALAINPSQKERVNVWNRFGESSARRPAVPVVPTTVDKSLKGAAPFSDKGDSGCPSERRGSRSVGEKDRHDENRASTSIQLAHLTRKSSKHGSEDYGYDGEGADDGRERRPEENLPLMIL</sequence>
<feature type="compositionally biased region" description="Basic and acidic residues" evidence="1">
    <location>
        <begin position="227"/>
        <end position="236"/>
    </location>
</feature>
<dbReference type="EMBL" id="JYDW01000046">
    <property type="protein sequence ID" value="KRZ59203.1"/>
    <property type="molecule type" value="Genomic_DNA"/>
</dbReference>
<comment type="caution">
    <text evidence="2">The sequence shown here is derived from an EMBL/GenBank/DDBJ whole genome shotgun (WGS) entry which is preliminary data.</text>
</comment>
<reference evidence="2 3" key="1">
    <citation type="submission" date="2015-05" db="EMBL/GenBank/DDBJ databases">
        <title>Evolution of Trichinella species and genotypes.</title>
        <authorList>
            <person name="Korhonen P.K."/>
            <person name="Edoardo P."/>
            <person name="Giuseppe L.R."/>
            <person name="Gasser R.B."/>
        </authorList>
    </citation>
    <scope>NUCLEOTIDE SEQUENCE [LARGE SCALE GENOMIC DNA]</scope>
    <source>
        <strain evidence="2">ISS10</strain>
    </source>
</reference>
<organism evidence="2 3">
    <name type="scientific">Trichinella nativa</name>
    <dbReference type="NCBI Taxonomy" id="6335"/>
    <lineage>
        <taxon>Eukaryota</taxon>
        <taxon>Metazoa</taxon>
        <taxon>Ecdysozoa</taxon>
        <taxon>Nematoda</taxon>
        <taxon>Enoplea</taxon>
        <taxon>Dorylaimia</taxon>
        <taxon>Trichinellida</taxon>
        <taxon>Trichinellidae</taxon>
        <taxon>Trichinella</taxon>
    </lineage>
</organism>
<protein>
    <submittedName>
        <fullName evidence="2">Uncharacterized protein</fullName>
    </submittedName>
</protein>
<feature type="compositionally biased region" description="Low complexity" evidence="1">
    <location>
        <begin position="150"/>
        <end position="159"/>
    </location>
</feature>
<evidence type="ECO:0000256" key="1">
    <source>
        <dbReference type="SAM" id="MobiDB-lite"/>
    </source>
</evidence>
<feature type="region of interest" description="Disordered" evidence="1">
    <location>
        <begin position="150"/>
        <end position="243"/>
    </location>
</feature>
<keyword evidence="3" id="KW-1185">Reference proteome</keyword>
<accession>A0A0V1LI92</accession>
<dbReference type="AlphaFoldDB" id="A0A0V1LI92"/>
<dbReference type="Proteomes" id="UP000054721">
    <property type="component" value="Unassembled WGS sequence"/>
</dbReference>
<name>A0A0V1LI92_9BILA</name>
<evidence type="ECO:0000313" key="3">
    <source>
        <dbReference type="Proteomes" id="UP000054721"/>
    </source>
</evidence>
<gene>
    <name evidence="2" type="ORF">T02_11088</name>
</gene>
<feature type="compositionally biased region" description="Basic and acidic residues" evidence="1">
    <location>
        <begin position="171"/>
        <end position="197"/>
    </location>
</feature>
<proteinExistence type="predicted"/>